<dbReference type="InterPro" id="IPR036514">
    <property type="entry name" value="SGNH_hydro_sf"/>
</dbReference>
<evidence type="ECO:0000259" key="1">
    <source>
        <dbReference type="Pfam" id="PF13472"/>
    </source>
</evidence>
<dbReference type="RefSeq" id="WP_284478858.1">
    <property type="nucleotide sequence ID" value="NZ_JASNJD010000001.1"/>
</dbReference>
<organism evidence="2 3">
    <name type="scientific">Pseudodonghicola flavimaris</name>
    <dbReference type="NCBI Taxonomy" id="3050036"/>
    <lineage>
        <taxon>Bacteria</taxon>
        <taxon>Pseudomonadati</taxon>
        <taxon>Pseudomonadota</taxon>
        <taxon>Alphaproteobacteria</taxon>
        <taxon>Rhodobacterales</taxon>
        <taxon>Paracoccaceae</taxon>
        <taxon>Pseudodonghicola</taxon>
    </lineage>
</organism>
<dbReference type="GO" id="GO:0016787">
    <property type="term" value="F:hydrolase activity"/>
    <property type="evidence" value="ECO:0007669"/>
    <property type="project" value="UniProtKB-KW"/>
</dbReference>
<accession>A0ABT7EUK7</accession>
<reference evidence="2 3" key="1">
    <citation type="submission" date="2023-05" db="EMBL/GenBank/DDBJ databases">
        <title>Pseudodonghicola sp. nov.</title>
        <authorList>
            <person name="Huang J."/>
        </authorList>
    </citation>
    <scope>NUCLEOTIDE SEQUENCE [LARGE SCALE GENOMIC DNA]</scope>
    <source>
        <strain evidence="2 3">IC7</strain>
    </source>
</reference>
<evidence type="ECO:0000313" key="3">
    <source>
        <dbReference type="Proteomes" id="UP001243757"/>
    </source>
</evidence>
<dbReference type="InterPro" id="IPR013830">
    <property type="entry name" value="SGNH_hydro"/>
</dbReference>
<dbReference type="Gene3D" id="3.40.50.1110">
    <property type="entry name" value="SGNH hydrolase"/>
    <property type="match status" value="1"/>
</dbReference>
<keyword evidence="3" id="KW-1185">Reference proteome</keyword>
<name>A0ABT7EUK7_9RHOB</name>
<evidence type="ECO:0000313" key="2">
    <source>
        <dbReference type="EMBL" id="MDK3016032.1"/>
    </source>
</evidence>
<dbReference type="EC" id="3.1.-.-" evidence="2"/>
<keyword evidence="2" id="KW-0378">Hydrolase</keyword>
<dbReference type="Pfam" id="PF13472">
    <property type="entry name" value="Lipase_GDSL_2"/>
    <property type="match status" value="1"/>
</dbReference>
<gene>
    <name evidence="2" type="ORF">QO033_00005</name>
</gene>
<feature type="domain" description="SGNH hydrolase-type esterase" evidence="1">
    <location>
        <begin position="15"/>
        <end position="145"/>
    </location>
</feature>
<proteinExistence type="predicted"/>
<dbReference type="SUPFAM" id="SSF52266">
    <property type="entry name" value="SGNH hydrolase"/>
    <property type="match status" value="1"/>
</dbReference>
<sequence length="338" mass="38181">MTIYISGGSNSLLKGGWVHRLRDRLPEDQEIVNISIGAAPSQMGAFRCLHTIDLKPGDTVIWEYGVNDANHIDARGYTNPELRKAVEWTMRHCRDRQARFAALIFQPRNREKRGRLTAYRKMLHRICEKHGVGFFDVPQAFLDQNPGSTRIPLRYFRDNAHYRTGDELMNLIVDGALQLLETARIPGESVETGAGELKIYADFQGAEDELFENRAIRLTTWRPGPEGLIGRFEGKGRIVGLVMTSTQNGGVFELRIGDIAMRLCASYREKDFNKTLVKFVSIPMLLGEDIHFEAGETISISYADTAEHMFADYRFKKKVGAEEIEGREAGIVAVLTEE</sequence>
<protein>
    <submittedName>
        <fullName evidence="2">SGNH/GDSL hydrolase family protein</fullName>
        <ecNumber evidence="2">3.1.-.-</ecNumber>
    </submittedName>
</protein>
<comment type="caution">
    <text evidence="2">The sequence shown here is derived from an EMBL/GenBank/DDBJ whole genome shotgun (WGS) entry which is preliminary data.</text>
</comment>
<dbReference type="Proteomes" id="UP001243757">
    <property type="component" value="Unassembled WGS sequence"/>
</dbReference>
<dbReference type="EMBL" id="JASNJD010000001">
    <property type="protein sequence ID" value="MDK3016032.1"/>
    <property type="molecule type" value="Genomic_DNA"/>
</dbReference>